<dbReference type="GO" id="GO:0070482">
    <property type="term" value="P:response to oxygen levels"/>
    <property type="evidence" value="ECO:0007669"/>
    <property type="project" value="TreeGrafter"/>
</dbReference>
<dbReference type="SMART" id="SM00448">
    <property type="entry name" value="REC"/>
    <property type="match status" value="1"/>
</dbReference>
<dbReference type="RefSeq" id="XP_002771001.1">
    <property type="nucleotide sequence ID" value="XM_002770955.1"/>
</dbReference>
<feature type="domain" description="Guanylate cyclase" evidence="5">
    <location>
        <begin position="253"/>
        <end position="364"/>
    </location>
</feature>
<keyword evidence="7" id="KW-1185">Reference proteome</keyword>
<evidence type="ECO:0000313" key="6">
    <source>
        <dbReference type="EMBL" id="EER02817.1"/>
    </source>
</evidence>
<organism evidence="7">
    <name type="scientific">Perkinsus marinus (strain ATCC 50983 / TXsc)</name>
    <dbReference type="NCBI Taxonomy" id="423536"/>
    <lineage>
        <taxon>Eukaryota</taxon>
        <taxon>Sar</taxon>
        <taxon>Alveolata</taxon>
        <taxon>Perkinsozoa</taxon>
        <taxon>Perkinsea</taxon>
        <taxon>Perkinsida</taxon>
        <taxon>Perkinsidae</taxon>
        <taxon>Perkinsus</taxon>
    </lineage>
</organism>
<dbReference type="Gene3D" id="3.30.70.1230">
    <property type="entry name" value="Nucleotide cyclase"/>
    <property type="match status" value="1"/>
</dbReference>
<dbReference type="Gene3D" id="3.40.50.2300">
    <property type="match status" value="1"/>
</dbReference>
<evidence type="ECO:0000256" key="2">
    <source>
        <dbReference type="PROSITE-ProRule" id="PRU00339"/>
    </source>
</evidence>
<dbReference type="Pfam" id="PF00072">
    <property type="entry name" value="Response_reg"/>
    <property type="match status" value="1"/>
</dbReference>
<dbReference type="Pfam" id="PF00211">
    <property type="entry name" value="Guanylate_cyc"/>
    <property type="match status" value="1"/>
</dbReference>
<dbReference type="Pfam" id="PF14559">
    <property type="entry name" value="TPR_19"/>
    <property type="match status" value="1"/>
</dbReference>
<dbReference type="InterPro" id="IPR001789">
    <property type="entry name" value="Sig_transdc_resp-reg_receiver"/>
</dbReference>
<dbReference type="PROSITE" id="PS50125">
    <property type="entry name" value="GUANYLATE_CYCLASE_2"/>
    <property type="match status" value="1"/>
</dbReference>
<evidence type="ECO:0000259" key="5">
    <source>
        <dbReference type="PROSITE" id="PS50125"/>
    </source>
</evidence>
<dbReference type="InterPro" id="IPR029787">
    <property type="entry name" value="Nucleotide_cyclase"/>
</dbReference>
<accession>C5LKD5</accession>
<name>C5LKD5_PERM5</name>
<dbReference type="AlphaFoldDB" id="C5LKD5"/>
<dbReference type="GO" id="GO:0004383">
    <property type="term" value="F:guanylate cyclase activity"/>
    <property type="evidence" value="ECO:0007669"/>
    <property type="project" value="TreeGrafter"/>
</dbReference>
<comment type="caution">
    <text evidence="1">Lacks conserved residue(s) required for the propagation of feature annotation.</text>
</comment>
<dbReference type="InterPro" id="IPR011006">
    <property type="entry name" value="CheY-like_superfamily"/>
</dbReference>
<feature type="repeat" description="TPR" evidence="2">
    <location>
        <begin position="887"/>
        <end position="920"/>
    </location>
</feature>
<dbReference type="InterPro" id="IPR019734">
    <property type="entry name" value="TPR_rpt"/>
</dbReference>
<dbReference type="InParanoid" id="C5LKD5"/>
<dbReference type="GeneID" id="9050976"/>
<evidence type="ECO:0000256" key="1">
    <source>
        <dbReference type="PROSITE-ProRule" id="PRU00169"/>
    </source>
</evidence>
<dbReference type="PANTHER" id="PTHR45655">
    <property type="entry name" value="GUANYLATE CYCLASE SOLUBLE SUBUNIT BETA-2"/>
    <property type="match status" value="1"/>
</dbReference>
<dbReference type="Proteomes" id="UP000007800">
    <property type="component" value="Unassembled WGS sequence"/>
</dbReference>
<feature type="region of interest" description="Disordered" evidence="3">
    <location>
        <begin position="936"/>
        <end position="973"/>
    </location>
</feature>
<feature type="compositionally biased region" description="Low complexity" evidence="3">
    <location>
        <begin position="936"/>
        <end position="950"/>
    </location>
</feature>
<dbReference type="GO" id="GO:0019934">
    <property type="term" value="P:cGMP-mediated signaling"/>
    <property type="evidence" value="ECO:0007669"/>
    <property type="project" value="TreeGrafter"/>
</dbReference>
<dbReference type="PROSITE" id="PS50005">
    <property type="entry name" value="TPR"/>
    <property type="match status" value="1"/>
</dbReference>
<reference evidence="6 7" key="1">
    <citation type="submission" date="2008-07" db="EMBL/GenBank/DDBJ databases">
        <authorList>
            <person name="El-Sayed N."/>
            <person name="Caler E."/>
            <person name="Inman J."/>
            <person name="Amedeo P."/>
            <person name="Hass B."/>
            <person name="Wortman J."/>
        </authorList>
    </citation>
    <scope>NUCLEOTIDE SEQUENCE [LARGE SCALE GENOMIC DNA]</scope>
    <source>
        <strain evidence="7">ATCC 50983 / TXsc</strain>
    </source>
</reference>
<keyword evidence="2" id="KW-0802">TPR repeat</keyword>
<evidence type="ECO:0000313" key="7">
    <source>
        <dbReference type="Proteomes" id="UP000007800"/>
    </source>
</evidence>
<dbReference type="SUPFAM" id="SSF55073">
    <property type="entry name" value="Nucleotide cyclase"/>
    <property type="match status" value="1"/>
</dbReference>
<dbReference type="InterPro" id="IPR001054">
    <property type="entry name" value="A/G_cyclase"/>
</dbReference>
<feature type="compositionally biased region" description="Basic residues" evidence="3">
    <location>
        <begin position="960"/>
        <end position="973"/>
    </location>
</feature>
<dbReference type="GO" id="GO:0008074">
    <property type="term" value="C:guanylate cyclase complex, soluble"/>
    <property type="evidence" value="ECO:0007669"/>
    <property type="project" value="TreeGrafter"/>
</dbReference>
<dbReference type="InterPro" id="IPR011990">
    <property type="entry name" value="TPR-like_helical_dom_sf"/>
</dbReference>
<dbReference type="PROSITE" id="PS50110">
    <property type="entry name" value="RESPONSE_REGULATORY"/>
    <property type="match status" value="1"/>
</dbReference>
<protein>
    <submittedName>
        <fullName evidence="6">Uncharacterized protein</fullName>
    </submittedName>
</protein>
<gene>
    <name evidence="6" type="ORF">Pmar_PMAR007573</name>
</gene>
<dbReference type="SUPFAM" id="SSF52172">
    <property type="entry name" value="CheY-like"/>
    <property type="match status" value="1"/>
</dbReference>
<evidence type="ECO:0000256" key="3">
    <source>
        <dbReference type="SAM" id="MobiDB-lite"/>
    </source>
</evidence>
<evidence type="ECO:0000259" key="4">
    <source>
        <dbReference type="PROSITE" id="PS50110"/>
    </source>
</evidence>
<feature type="domain" description="Response regulatory" evidence="4">
    <location>
        <begin position="84"/>
        <end position="206"/>
    </location>
</feature>
<sequence>MAGNAQEGGTKMGASTVFQTAQMENARMFKRQSSVTTKGLLAATTEADENSADAASDGDVVDEFGEVTLQEEAQRRLAEAGAITILSCDDVVKNHEVLEKVLDKDAGFEYKRSLDGYDCIETLESCALPDILLVSGGMTKQSIGGMTGYEVVNIVRREFQLSLPVIIVTNEVTNSGRMEALKHFANDVVLRDAEKEELSARIHTLVVRKLMDDINYERKVNREMMQRTLPRNVLESVKKSEGSLVANKFESVTFLYGMMKEFDIIQEIVPISQLCVLLNKMTTVFDIFLKPHDVFRVEMDGSGVLVVCGHDRQEDHVENILTYAKDVLEGLNQSNIKVAGKSVEFLMGVATGYEGSGLYEFGERGTLGAGESGQGGIRTYLLKQSVEEDLAQYKSGTLDVTLMSGLAGGYGGGGSAADAVAEFEYQVKELEYRIKVMKGSSEETHMLETELKTKGKVCPSALLSIAEPIECLLESLSSTVGGCKENSEELVPPVCDQLQSLASEMSSACAVIDAANSSLRICNKVAQRANVMIDSVSGQKMALTAEQGESMAAILEDVIQAVNIASGEIPEGEGEPPNFVELADEMASIQQVVEQLANQYSTLMVFVQQQKMSLGAGGGDNVSSDGISSAAKMNMFATNGISGSNVGMDMMLQQQLMFKDSECVYERRYAQLRTEKILGAPEFVKAWLGEGPSVELPGFGKCYPLECFELEENSEIMAARCMWCKKSVLSFIPENLLRDHAESNLWLPRESCGGRTRKNLGIVAIEGYVSLRSWSEWEGSVGVVEEIERVWPGDMSRGLAGRLEADRKWYDVSSYAVRCKIGSEDSPDPVDRFAARVFTTRKDTARQSEQWASRRLREGLAKHRAGGNLDEALVYYDSALSLKPDHPDALVAKGAALTSKGKYSEAVECFEGALRVKPDHVNARKYREIAIKRSGMKSIGSSSGSRSVISLEDESDTERPRHKHHHKKKKRRT</sequence>
<proteinExistence type="predicted"/>
<dbReference type="Gene3D" id="1.25.40.10">
    <property type="entry name" value="Tetratricopeptide repeat domain"/>
    <property type="match status" value="1"/>
</dbReference>
<dbReference type="PANTHER" id="PTHR45655:SF13">
    <property type="entry name" value="SOLUBLE GUANYLATE CYCLASE GCY-32-RELATED"/>
    <property type="match status" value="1"/>
</dbReference>
<dbReference type="OrthoDB" id="433416at2759"/>
<dbReference type="EMBL" id="GG682784">
    <property type="protein sequence ID" value="EER02817.1"/>
    <property type="molecule type" value="Genomic_DNA"/>
</dbReference>
<dbReference type="PROSITE" id="PS50293">
    <property type="entry name" value="TPR_REGION"/>
    <property type="match status" value="1"/>
</dbReference>
<dbReference type="SMART" id="SM00028">
    <property type="entry name" value="TPR"/>
    <property type="match status" value="2"/>
</dbReference>
<dbReference type="SUPFAM" id="SSF48452">
    <property type="entry name" value="TPR-like"/>
    <property type="match status" value="1"/>
</dbReference>
<dbReference type="GO" id="GO:0000160">
    <property type="term" value="P:phosphorelay signal transduction system"/>
    <property type="evidence" value="ECO:0007669"/>
    <property type="project" value="InterPro"/>
</dbReference>